<dbReference type="InterPro" id="IPR035914">
    <property type="entry name" value="Sperma_CUB_dom_sf"/>
</dbReference>
<sequence length="286" mass="31988">MIFSFAVWITLFFSNAVYSVECIPTYYINDYCGKEISMIRKHIYTGKLLVASSDFDNFIDCVVIIESWYFNPYIAFHFEQASFDASDCVDSYVTFQDGNEESSPSVEGMTSTTCGRNKTTKVFSTTSRYLRIHYRGNPSKYHFSIIFNCFEKGPCDSYEYECDSGWCINDELKCNGFNPCGDHSDCHLKLSSGAVVGIIVGCIFFVGIAVSVTICIYCCLRKKKGFAGTVTCVSNQPVVLYSPDGQHPMTTMGTSQTNNHSLQTTSQTNNHSLQTTSQTSNHSLQT</sequence>
<proteinExistence type="predicted"/>
<dbReference type="PROSITE" id="PS01180">
    <property type="entry name" value="CUB"/>
    <property type="match status" value="1"/>
</dbReference>
<dbReference type="Proteomes" id="UP001634394">
    <property type="component" value="Unassembled WGS sequence"/>
</dbReference>
<dbReference type="Gene3D" id="2.60.120.290">
    <property type="entry name" value="Spermadhesin, CUB domain"/>
    <property type="match status" value="1"/>
</dbReference>
<protein>
    <recommendedName>
        <fullName evidence="6">CUB domain-containing protein</fullName>
    </recommendedName>
</protein>
<dbReference type="SUPFAM" id="SSF57424">
    <property type="entry name" value="LDL receptor-like module"/>
    <property type="match status" value="1"/>
</dbReference>
<evidence type="ECO:0000313" key="8">
    <source>
        <dbReference type="Proteomes" id="UP001634394"/>
    </source>
</evidence>
<evidence type="ECO:0000259" key="6">
    <source>
        <dbReference type="PROSITE" id="PS01180"/>
    </source>
</evidence>
<feature type="transmembrane region" description="Helical" evidence="4">
    <location>
        <begin position="194"/>
        <end position="220"/>
    </location>
</feature>
<name>A0ABD3VGT6_SINWO</name>
<dbReference type="PANTHER" id="PTHR24652:SF67">
    <property type="entry name" value="LOW-DENSITY LIPOPROTEIN RECEPTOR CLASS A DOMAIN-CONTAINING PROTEIN 2"/>
    <property type="match status" value="1"/>
</dbReference>
<reference evidence="7 8" key="1">
    <citation type="submission" date="2024-11" db="EMBL/GenBank/DDBJ databases">
        <title>Chromosome-level genome assembly of the freshwater bivalve Anodonta woodiana.</title>
        <authorList>
            <person name="Chen X."/>
        </authorList>
    </citation>
    <scope>NUCLEOTIDE SEQUENCE [LARGE SCALE GENOMIC DNA]</scope>
    <source>
        <strain evidence="7">MN2024</strain>
        <tissue evidence="7">Gills</tissue>
    </source>
</reference>
<keyword evidence="4" id="KW-0472">Membrane</keyword>
<dbReference type="AlphaFoldDB" id="A0ABD3VGT6"/>
<dbReference type="PROSITE" id="PS50068">
    <property type="entry name" value="LDLRA_2"/>
    <property type="match status" value="1"/>
</dbReference>
<evidence type="ECO:0000256" key="4">
    <source>
        <dbReference type="SAM" id="Phobius"/>
    </source>
</evidence>
<accession>A0ABD3VGT6</accession>
<evidence type="ECO:0000256" key="1">
    <source>
        <dbReference type="ARBA" id="ARBA00023157"/>
    </source>
</evidence>
<dbReference type="SUPFAM" id="SSF49854">
    <property type="entry name" value="Spermadhesin, CUB domain"/>
    <property type="match status" value="1"/>
</dbReference>
<comment type="caution">
    <text evidence="7">The sequence shown here is derived from an EMBL/GenBank/DDBJ whole genome shotgun (WGS) entry which is preliminary data.</text>
</comment>
<dbReference type="Gene3D" id="4.10.400.10">
    <property type="entry name" value="Low-density Lipoprotein Receptor"/>
    <property type="match status" value="1"/>
</dbReference>
<feature type="chain" id="PRO_5044880340" description="CUB domain-containing protein" evidence="5">
    <location>
        <begin position="20"/>
        <end position="286"/>
    </location>
</feature>
<dbReference type="EMBL" id="JBJQND010000012">
    <property type="protein sequence ID" value="KAL3860799.1"/>
    <property type="molecule type" value="Genomic_DNA"/>
</dbReference>
<keyword evidence="4" id="KW-0812">Transmembrane</keyword>
<feature type="region of interest" description="Disordered" evidence="3">
    <location>
        <begin position="249"/>
        <end position="286"/>
    </location>
</feature>
<keyword evidence="1 2" id="KW-1015">Disulfide bond</keyword>
<dbReference type="CDD" id="cd00112">
    <property type="entry name" value="LDLa"/>
    <property type="match status" value="1"/>
</dbReference>
<evidence type="ECO:0000313" key="7">
    <source>
        <dbReference type="EMBL" id="KAL3860799.1"/>
    </source>
</evidence>
<evidence type="ECO:0000256" key="5">
    <source>
        <dbReference type="SAM" id="SignalP"/>
    </source>
</evidence>
<gene>
    <name evidence="7" type="ORF">ACJMK2_010866</name>
</gene>
<dbReference type="InterPro" id="IPR002172">
    <property type="entry name" value="LDrepeatLR_classA_rpt"/>
</dbReference>
<dbReference type="InterPro" id="IPR042333">
    <property type="entry name" value="LRAD2/Mig-13-like"/>
</dbReference>
<feature type="signal peptide" evidence="5">
    <location>
        <begin position="1"/>
        <end position="19"/>
    </location>
</feature>
<organism evidence="7 8">
    <name type="scientific">Sinanodonta woodiana</name>
    <name type="common">Chinese pond mussel</name>
    <name type="synonym">Anodonta woodiana</name>
    <dbReference type="NCBI Taxonomy" id="1069815"/>
    <lineage>
        <taxon>Eukaryota</taxon>
        <taxon>Metazoa</taxon>
        <taxon>Spiralia</taxon>
        <taxon>Lophotrochozoa</taxon>
        <taxon>Mollusca</taxon>
        <taxon>Bivalvia</taxon>
        <taxon>Autobranchia</taxon>
        <taxon>Heteroconchia</taxon>
        <taxon>Palaeoheterodonta</taxon>
        <taxon>Unionida</taxon>
        <taxon>Unionoidea</taxon>
        <taxon>Unionidae</taxon>
        <taxon>Unioninae</taxon>
        <taxon>Sinanodonta</taxon>
    </lineage>
</organism>
<keyword evidence="5" id="KW-0732">Signal</keyword>
<dbReference type="InterPro" id="IPR036055">
    <property type="entry name" value="LDL_receptor-like_sf"/>
</dbReference>
<feature type="disulfide bond" evidence="2">
    <location>
        <begin position="162"/>
        <end position="180"/>
    </location>
</feature>
<evidence type="ECO:0000256" key="2">
    <source>
        <dbReference type="PROSITE-ProRule" id="PRU00124"/>
    </source>
</evidence>
<feature type="disulfide bond" evidence="2">
    <location>
        <begin position="155"/>
        <end position="167"/>
    </location>
</feature>
<keyword evidence="4" id="KW-1133">Transmembrane helix</keyword>
<feature type="domain" description="CUB" evidence="6">
    <location>
        <begin position="32"/>
        <end position="150"/>
    </location>
</feature>
<keyword evidence="8" id="KW-1185">Reference proteome</keyword>
<dbReference type="InterPro" id="IPR000859">
    <property type="entry name" value="CUB_dom"/>
</dbReference>
<dbReference type="PANTHER" id="PTHR24652">
    <property type="entry name" value="LOW-DENSITY LIPOPROTEIN RECEPTOR CLASS A DOMAIN-CONTAINING PROTEIN 2"/>
    <property type="match status" value="1"/>
</dbReference>
<comment type="caution">
    <text evidence="2">Lacks conserved residue(s) required for the propagation of feature annotation.</text>
</comment>
<evidence type="ECO:0000256" key="3">
    <source>
        <dbReference type="SAM" id="MobiDB-lite"/>
    </source>
</evidence>